<sequence>MILMQENLCCLLIGPRKDFGNSDPDIAGAFVDSILIAEFDGFTSSTLNQYCRPN</sequence>
<evidence type="ECO:0000313" key="1">
    <source>
        <dbReference type="EMBL" id="PRP77667.1"/>
    </source>
</evidence>
<dbReference type="InParanoid" id="A0A2P6N125"/>
<accession>A0A2P6N125</accession>
<proteinExistence type="predicted"/>
<reference evidence="1 2" key="1">
    <citation type="journal article" date="2018" name="Genome Biol. Evol.">
        <title>Multiple Roots of Fruiting Body Formation in Amoebozoa.</title>
        <authorList>
            <person name="Hillmann F."/>
            <person name="Forbes G."/>
            <person name="Novohradska S."/>
            <person name="Ferling I."/>
            <person name="Riege K."/>
            <person name="Groth M."/>
            <person name="Westermann M."/>
            <person name="Marz M."/>
            <person name="Spaller T."/>
            <person name="Winckler T."/>
            <person name="Schaap P."/>
            <person name="Glockner G."/>
        </authorList>
    </citation>
    <scope>NUCLEOTIDE SEQUENCE [LARGE SCALE GENOMIC DNA]</scope>
    <source>
        <strain evidence="1 2">Jena</strain>
    </source>
</reference>
<name>A0A2P6N125_9EUKA</name>
<protein>
    <submittedName>
        <fullName evidence="1">Uncharacterized protein</fullName>
    </submittedName>
</protein>
<gene>
    <name evidence="1" type="ORF">PROFUN_00528</name>
</gene>
<comment type="caution">
    <text evidence="1">The sequence shown here is derived from an EMBL/GenBank/DDBJ whole genome shotgun (WGS) entry which is preliminary data.</text>
</comment>
<dbReference type="EMBL" id="MDYQ01000257">
    <property type="protein sequence ID" value="PRP77667.1"/>
    <property type="molecule type" value="Genomic_DNA"/>
</dbReference>
<organism evidence="1 2">
    <name type="scientific">Planoprotostelium fungivorum</name>
    <dbReference type="NCBI Taxonomy" id="1890364"/>
    <lineage>
        <taxon>Eukaryota</taxon>
        <taxon>Amoebozoa</taxon>
        <taxon>Evosea</taxon>
        <taxon>Variosea</taxon>
        <taxon>Cavosteliida</taxon>
        <taxon>Cavosteliaceae</taxon>
        <taxon>Planoprotostelium</taxon>
    </lineage>
</organism>
<dbReference type="Proteomes" id="UP000241769">
    <property type="component" value="Unassembled WGS sequence"/>
</dbReference>
<dbReference type="AlphaFoldDB" id="A0A2P6N125"/>
<keyword evidence="2" id="KW-1185">Reference proteome</keyword>
<evidence type="ECO:0000313" key="2">
    <source>
        <dbReference type="Proteomes" id="UP000241769"/>
    </source>
</evidence>